<gene>
    <name evidence="4" type="ORF">ACA1_228050</name>
</gene>
<keyword evidence="5" id="KW-1185">Reference proteome</keyword>
<feature type="region of interest" description="Disordered" evidence="2">
    <location>
        <begin position="79"/>
        <end position="98"/>
    </location>
</feature>
<sequence length="604" mass="67124">MQGQTSAKVKGLPLHLSSAALHELCSHYGALRIRPLSGPMGTVVVEFPSEDAAMRGVAALSGLRLWDRTLTATLLPANAATATTDTPTPMPSRDPASALGKRPLLADALHEAQLNGATSSSASANANSELGPEYLYPPLDVDIVANIVRALAEVPHSTCPPRLGRRSTPPPAPEQGARSRSGAKRPSPHPTTISRPTNPSLSPTQRSAAGLTAVLCPAHQVPDLRRTTGHRPPALAHTRQAVAGQDCRVLLSLSHSGGRADRQREARRAAHPHDSARSRPDFRSAGPTTIRCTADSWRLFSTLDKRLHNLRSSAKGLGPNNKKEEGRRRRATTQHRWTRQHNKSQGKMVGAERRAHAGRPLHLLRFFFLRDYSRTCGREEEEEFSSFARSLTAATAGQRRVVHASAAYPLDQARTSSCRLDPALRQGLRASYAKYARELRASPHYDLWLLYDIGTEAPPNLTADNEVLAEYYELQREYPGLGLFLYNASDVKALLPTAAYIQKDATPNFWFHDASLFLWESELYIWTVEHDAIYFGDVSMFLDEHNTNTADYIADYSPLRPDWYHWKQSTWRPPYDKAVFKKQHVERHSTALLRYLYSITLLDV</sequence>
<dbReference type="InterPro" id="IPR045164">
    <property type="entry name" value="RBM41/RNPC3"/>
</dbReference>
<feature type="region of interest" description="Disordered" evidence="2">
    <location>
        <begin position="157"/>
        <end position="206"/>
    </location>
</feature>
<dbReference type="GO" id="GO:0097157">
    <property type="term" value="F:pre-mRNA intronic binding"/>
    <property type="evidence" value="ECO:0007669"/>
    <property type="project" value="TreeGrafter"/>
</dbReference>
<feature type="region of interest" description="Disordered" evidence="2">
    <location>
        <begin position="255"/>
        <end position="287"/>
    </location>
</feature>
<dbReference type="RefSeq" id="XP_004346529.1">
    <property type="nucleotide sequence ID" value="XM_004346479.1"/>
</dbReference>
<reference evidence="4 5" key="1">
    <citation type="journal article" date="2013" name="Genome Biol.">
        <title>Genome of Acanthamoeba castellanii highlights extensive lateral gene transfer and early evolution of tyrosine kinase signaling.</title>
        <authorList>
            <person name="Clarke M."/>
            <person name="Lohan A.J."/>
            <person name="Liu B."/>
            <person name="Lagkouvardos I."/>
            <person name="Roy S."/>
            <person name="Zafar N."/>
            <person name="Bertelli C."/>
            <person name="Schilde C."/>
            <person name="Kianianmomeni A."/>
            <person name="Burglin T.R."/>
            <person name="Frech C."/>
            <person name="Turcotte B."/>
            <person name="Kopec K.O."/>
            <person name="Synnott J.M."/>
            <person name="Choo C."/>
            <person name="Paponov I."/>
            <person name="Finkler A."/>
            <person name="Soon Heng Tan C."/>
            <person name="Hutchins A.P."/>
            <person name="Weinmeier T."/>
            <person name="Rattei T."/>
            <person name="Chu J.S."/>
            <person name="Gimenez G."/>
            <person name="Irimia M."/>
            <person name="Rigden D.J."/>
            <person name="Fitzpatrick D.A."/>
            <person name="Lorenzo-Morales J."/>
            <person name="Bateman A."/>
            <person name="Chiu C.H."/>
            <person name="Tang P."/>
            <person name="Hegemann P."/>
            <person name="Fromm H."/>
            <person name="Raoult D."/>
            <person name="Greub G."/>
            <person name="Miranda-Saavedra D."/>
            <person name="Chen N."/>
            <person name="Nash P."/>
            <person name="Ginger M.L."/>
            <person name="Horn M."/>
            <person name="Schaap P."/>
            <person name="Caler L."/>
            <person name="Loftus B."/>
        </authorList>
    </citation>
    <scope>NUCLEOTIDE SEQUENCE [LARGE SCALE GENOMIC DNA]</scope>
    <source>
        <strain evidence="4 5">Neff</strain>
    </source>
</reference>
<proteinExistence type="predicted"/>
<feature type="non-terminal residue" evidence="4">
    <location>
        <position position="604"/>
    </location>
</feature>
<feature type="compositionally biased region" description="Basic residues" evidence="2">
    <location>
        <begin position="328"/>
        <end position="344"/>
    </location>
</feature>
<dbReference type="VEuPathDB" id="AmoebaDB:ACA1_228050"/>
<dbReference type="PANTHER" id="PTHR16105">
    <property type="entry name" value="RNA-BINDING REGION-CONTAINING PROTEIN 3"/>
    <property type="match status" value="1"/>
</dbReference>
<dbReference type="EMBL" id="KB007901">
    <property type="protein sequence ID" value="ELR21584.1"/>
    <property type="molecule type" value="Genomic_DNA"/>
</dbReference>
<evidence type="ECO:0000256" key="1">
    <source>
        <dbReference type="ARBA" id="ARBA00022884"/>
    </source>
</evidence>
<dbReference type="GO" id="GO:0005689">
    <property type="term" value="C:U12-type spliceosomal complex"/>
    <property type="evidence" value="ECO:0007669"/>
    <property type="project" value="TreeGrafter"/>
</dbReference>
<evidence type="ECO:0000259" key="3">
    <source>
        <dbReference type="SMART" id="SM00360"/>
    </source>
</evidence>
<feature type="compositionally biased region" description="Basic and acidic residues" evidence="2">
    <location>
        <begin position="258"/>
        <end position="282"/>
    </location>
</feature>
<keyword evidence="1" id="KW-0694">RNA-binding</keyword>
<dbReference type="InterPro" id="IPR035979">
    <property type="entry name" value="RBD_domain_sf"/>
</dbReference>
<dbReference type="SMART" id="SM00360">
    <property type="entry name" value="RRM"/>
    <property type="match status" value="1"/>
</dbReference>
<dbReference type="PANTHER" id="PTHR16105:SF0">
    <property type="entry name" value="RNA-BINDING REGION-CONTAINING PROTEIN 3"/>
    <property type="match status" value="1"/>
</dbReference>
<dbReference type="GeneID" id="14922487"/>
<dbReference type="Proteomes" id="UP000011083">
    <property type="component" value="Unassembled WGS sequence"/>
</dbReference>
<dbReference type="KEGG" id="acan:ACA1_228050"/>
<dbReference type="SUPFAM" id="SSF54928">
    <property type="entry name" value="RNA-binding domain, RBD"/>
    <property type="match status" value="1"/>
</dbReference>
<evidence type="ECO:0000256" key="2">
    <source>
        <dbReference type="SAM" id="MobiDB-lite"/>
    </source>
</evidence>
<dbReference type="InterPro" id="IPR000504">
    <property type="entry name" value="RRM_dom"/>
</dbReference>
<feature type="domain" description="RRM" evidence="3">
    <location>
        <begin position="6"/>
        <end position="73"/>
    </location>
</feature>
<dbReference type="AlphaFoldDB" id="L8H7X8"/>
<dbReference type="CDD" id="cd00590">
    <property type="entry name" value="RRM_SF"/>
    <property type="match status" value="1"/>
</dbReference>
<feature type="compositionally biased region" description="Polar residues" evidence="2">
    <location>
        <begin position="190"/>
        <end position="206"/>
    </location>
</feature>
<dbReference type="GO" id="GO:0030626">
    <property type="term" value="F:U12 snRNA binding"/>
    <property type="evidence" value="ECO:0007669"/>
    <property type="project" value="TreeGrafter"/>
</dbReference>
<protein>
    <recommendedName>
        <fullName evidence="3">RRM domain-containing protein</fullName>
    </recommendedName>
</protein>
<dbReference type="GO" id="GO:0000398">
    <property type="term" value="P:mRNA splicing, via spliceosome"/>
    <property type="evidence" value="ECO:0007669"/>
    <property type="project" value="TreeGrafter"/>
</dbReference>
<name>L8H7X8_ACACF</name>
<evidence type="ECO:0000313" key="4">
    <source>
        <dbReference type="EMBL" id="ELR21584.1"/>
    </source>
</evidence>
<evidence type="ECO:0000313" key="5">
    <source>
        <dbReference type="Proteomes" id="UP000011083"/>
    </source>
</evidence>
<feature type="region of interest" description="Disordered" evidence="2">
    <location>
        <begin position="310"/>
        <end position="352"/>
    </location>
</feature>
<organism evidence="4 5">
    <name type="scientific">Acanthamoeba castellanii (strain ATCC 30010 / Neff)</name>
    <dbReference type="NCBI Taxonomy" id="1257118"/>
    <lineage>
        <taxon>Eukaryota</taxon>
        <taxon>Amoebozoa</taxon>
        <taxon>Discosea</taxon>
        <taxon>Longamoebia</taxon>
        <taxon>Centramoebida</taxon>
        <taxon>Acanthamoebidae</taxon>
        <taxon>Acanthamoeba</taxon>
    </lineage>
</organism>
<accession>L8H7X8</accession>